<protein>
    <submittedName>
        <fullName evidence="1">Uncharacterized protein</fullName>
    </submittedName>
</protein>
<accession>A0AAD9FV24</accession>
<evidence type="ECO:0000313" key="2">
    <source>
        <dbReference type="Proteomes" id="UP001182556"/>
    </source>
</evidence>
<reference evidence="1" key="1">
    <citation type="submission" date="2023-02" db="EMBL/GenBank/DDBJ databases">
        <title>Identification and recombinant expression of a fungal hydrolase from Papiliotrema laurentii that hydrolyzes apple cutin and clears colloidal polyester polyurethane.</title>
        <authorList>
            <consortium name="DOE Joint Genome Institute"/>
            <person name="Roman V.A."/>
            <person name="Bojanowski C."/>
            <person name="Crable B.R."/>
            <person name="Wagner D.N."/>
            <person name="Hung C.S."/>
            <person name="Nadeau L.J."/>
            <person name="Schratz L."/>
            <person name="Haridas S."/>
            <person name="Pangilinan J."/>
            <person name="Lipzen A."/>
            <person name="Na H."/>
            <person name="Yan M."/>
            <person name="Ng V."/>
            <person name="Grigoriev I.V."/>
            <person name="Spatafora J.W."/>
            <person name="Barlow D."/>
            <person name="Biffinger J."/>
            <person name="Kelley-Loughnane N."/>
            <person name="Varaljay V.A."/>
            <person name="Crookes-Goodson W.J."/>
        </authorList>
    </citation>
    <scope>NUCLEOTIDE SEQUENCE</scope>
    <source>
        <strain evidence="1">5307AH</strain>
    </source>
</reference>
<dbReference type="EMBL" id="JAODAN010000002">
    <property type="protein sequence ID" value="KAK1926734.1"/>
    <property type="molecule type" value="Genomic_DNA"/>
</dbReference>
<keyword evidence="2" id="KW-1185">Reference proteome</keyword>
<dbReference type="AlphaFoldDB" id="A0AAD9FV24"/>
<name>A0AAD9FV24_PAPLA</name>
<dbReference type="Proteomes" id="UP001182556">
    <property type="component" value="Unassembled WGS sequence"/>
</dbReference>
<evidence type="ECO:0000313" key="1">
    <source>
        <dbReference type="EMBL" id="KAK1926734.1"/>
    </source>
</evidence>
<gene>
    <name evidence="1" type="ORF">DB88DRAFT_471237</name>
</gene>
<sequence length="290" mass="32892">MAQSILGWKGLAPFDNDGTRSEFARSIEHFDTFEQASHWFQQSSRRGALSKRDTLTLISMPTYVALLNGQVSLDRFVVKDLENEGYTCDQLSTQDGENRYQLKCTDGGDVNKDRKSLKTVGPPEPPQSDEELYFYRVSPAKWLHHRSPFRNLLPYKDRHSADTFIRDPDAVLKAVTQCGLDYFLPEHFDHSSRANDPEYALARSPMPQGPGSRCGSHPNVQILDPTGQTKPGAPCRHFHPRRRGRTDIYLEMRASRADLQPKAPPLSDKLPYLLFQACSELLHTGIHWGP</sequence>
<comment type="caution">
    <text evidence="1">The sequence shown here is derived from an EMBL/GenBank/DDBJ whole genome shotgun (WGS) entry which is preliminary data.</text>
</comment>
<organism evidence="1 2">
    <name type="scientific">Papiliotrema laurentii</name>
    <name type="common">Cryptococcus laurentii</name>
    <dbReference type="NCBI Taxonomy" id="5418"/>
    <lineage>
        <taxon>Eukaryota</taxon>
        <taxon>Fungi</taxon>
        <taxon>Dikarya</taxon>
        <taxon>Basidiomycota</taxon>
        <taxon>Agaricomycotina</taxon>
        <taxon>Tremellomycetes</taxon>
        <taxon>Tremellales</taxon>
        <taxon>Rhynchogastremaceae</taxon>
        <taxon>Papiliotrema</taxon>
    </lineage>
</organism>
<proteinExistence type="predicted"/>